<dbReference type="PANTHER" id="PTHR38431:SF1">
    <property type="entry name" value="BLL2305 PROTEIN"/>
    <property type="match status" value="1"/>
</dbReference>
<dbReference type="AlphaFoldDB" id="A0A1N7NG95"/>
<gene>
    <name evidence="2" type="ORF">SAMN05421760_109101</name>
</gene>
<dbReference type="InterPro" id="IPR036390">
    <property type="entry name" value="WH_DNA-bd_sf"/>
</dbReference>
<dbReference type="EMBL" id="FTOE01000009">
    <property type="protein sequence ID" value="SIS97281.1"/>
    <property type="molecule type" value="Genomic_DNA"/>
</dbReference>
<sequence>MVIIRYKSLYICTLVPIFIRLESYLCYPGKLFLFTLQKSIIMTAKRIHIDPTWTFRDEAGNTLDPQLFKLLSEIYQHRKLTGAAKAAGISYRHGWNMLNKWADFFGTELVKLEKGRGATLTPLGEKLLWAEQRVMARFQPQMANLASELNVEIQKALVNLTPLLRIQASHGYAVALLPDVCTDLQLDLQYSSPLEALAALNRDACDIAGFHMPTGVVIPQLLARYQQLLKPRAHKIIRFITRQQGLMIRKDNPLHIESLQDLTNTEVRFINRQEDSGTRALFDQLVSNNKITANNINGYSNREFTHSAVAAYVAAGMADVGFGVEQAAHQFGLGFIPICTEEYVFVCHQKSLKKAAVSRFIEIISSDTFSLKVQSLAGYKSELSGTVEELAEFMAC</sequence>
<proteinExistence type="predicted"/>
<dbReference type="SUPFAM" id="SSF46785">
    <property type="entry name" value="Winged helix' DNA-binding domain"/>
    <property type="match status" value="1"/>
</dbReference>
<dbReference type="Proteomes" id="UP000185999">
    <property type="component" value="Unassembled WGS sequence"/>
</dbReference>
<dbReference type="Gene3D" id="3.40.190.10">
    <property type="entry name" value="Periplasmic binding protein-like II"/>
    <property type="match status" value="1"/>
</dbReference>
<evidence type="ECO:0000313" key="2">
    <source>
        <dbReference type="EMBL" id="SIS97281.1"/>
    </source>
</evidence>
<organism evidence="2 3">
    <name type="scientific">Neptunomonas antarctica</name>
    <dbReference type="NCBI Taxonomy" id="619304"/>
    <lineage>
        <taxon>Bacteria</taxon>
        <taxon>Pseudomonadati</taxon>
        <taxon>Pseudomonadota</taxon>
        <taxon>Gammaproteobacteria</taxon>
        <taxon>Oceanospirillales</taxon>
        <taxon>Oceanospirillaceae</taxon>
        <taxon>Neptunomonas</taxon>
    </lineage>
</organism>
<feature type="domain" description="PBP" evidence="1">
    <location>
        <begin position="183"/>
        <end position="364"/>
    </location>
</feature>
<protein>
    <submittedName>
        <fullName evidence="2">ModE molybdate transport repressor domain-containing protein</fullName>
    </submittedName>
</protein>
<dbReference type="Gene3D" id="1.10.10.10">
    <property type="entry name" value="Winged helix-like DNA-binding domain superfamily/Winged helix DNA-binding domain"/>
    <property type="match status" value="1"/>
</dbReference>
<dbReference type="SUPFAM" id="SSF53850">
    <property type="entry name" value="Periplasmic binding protein-like II"/>
    <property type="match status" value="1"/>
</dbReference>
<dbReference type="STRING" id="619304.SAMN05421760_109101"/>
<accession>A0A1N7NG95</accession>
<evidence type="ECO:0000259" key="1">
    <source>
        <dbReference type="Pfam" id="PF12727"/>
    </source>
</evidence>
<reference evidence="3" key="1">
    <citation type="submission" date="2017-01" db="EMBL/GenBank/DDBJ databases">
        <authorList>
            <person name="Varghese N."/>
            <person name="Submissions S."/>
        </authorList>
    </citation>
    <scope>NUCLEOTIDE SEQUENCE [LARGE SCALE GENOMIC DNA]</scope>
    <source>
        <strain evidence="3">DSM 22306</strain>
    </source>
</reference>
<keyword evidence="3" id="KW-1185">Reference proteome</keyword>
<dbReference type="InterPro" id="IPR024370">
    <property type="entry name" value="PBP_domain"/>
</dbReference>
<dbReference type="InterPro" id="IPR036388">
    <property type="entry name" value="WH-like_DNA-bd_sf"/>
</dbReference>
<name>A0A1N7NG95_9GAMM</name>
<evidence type="ECO:0000313" key="3">
    <source>
        <dbReference type="Proteomes" id="UP000185999"/>
    </source>
</evidence>
<dbReference type="PANTHER" id="PTHR38431">
    <property type="entry name" value="BLL2305 PROTEIN"/>
    <property type="match status" value="1"/>
</dbReference>
<dbReference type="Pfam" id="PF12727">
    <property type="entry name" value="PBP_like"/>
    <property type="match status" value="1"/>
</dbReference>